<dbReference type="AlphaFoldDB" id="A0A4V1WTE8"/>
<gene>
    <name evidence="1" type="ORF">AA0117_g1704</name>
</gene>
<evidence type="ECO:0000313" key="1">
    <source>
        <dbReference type="EMBL" id="RYN84132.1"/>
    </source>
</evidence>
<dbReference type="EMBL" id="PDXD01000001">
    <property type="protein sequence ID" value="RYN84132.1"/>
    <property type="molecule type" value="Genomic_DNA"/>
</dbReference>
<sequence length="105" mass="11699">MFSTTTTTTTTDRVDESIELAELFGDSLSQRVNANATLPTPILPPTAHTQSYAFNYRLPNVRIKLSSTKKLAVVPDEKKTWFSYVIEYASVESLALLLEFLIAAK</sequence>
<comment type="caution">
    <text evidence="1">The sequence shown here is derived from an EMBL/GenBank/DDBJ whole genome shotgun (WGS) entry which is preliminary data.</text>
</comment>
<accession>A0A4V1WTE8</accession>
<proteinExistence type="predicted"/>
<evidence type="ECO:0000313" key="2">
    <source>
        <dbReference type="Proteomes" id="UP000291422"/>
    </source>
</evidence>
<reference evidence="2" key="1">
    <citation type="journal article" date="2019" name="bioRxiv">
        <title>Genomics, evolutionary history and diagnostics of the Alternaria alternata species group including apple and Asian pear pathotypes.</title>
        <authorList>
            <person name="Armitage A.D."/>
            <person name="Cockerton H.M."/>
            <person name="Sreenivasaprasad S."/>
            <person name="Woodhall J.W."/>
            <person name="Lane C.R."/>
            <person name="Harrison R.J."/>
            <person name="Clarkson J.P."/>
        </authorList>
    </citation>
    <scope>NUCLEOTIDE SEQUENCE [LARGE SCALE GENOMIC DNA]</scope>
    <source>
        <strain evidence="2">FERA 1177</strain>
    </source>
</reference>
<name>A0A4V1WTE8_ALTAL</name>
<dbReference type="Proteomes" id="UP000291422">
    <property type="component" value="Unassembled WGS sequence"/>
</dbReference>
<organism evidence="1 2">
    <name type="scientific">Alternaria alternata</name>
    <name type="common">Alternaria rot fungus</name>
    <name type="synonym">Torula alternata</name>
    <dbReference type="NCBI Taxonomy" id="5599"/>
    <lineage>
        <taxon>Eukaryota</taxon>
        <taxon>Fungi</taxon>
        <taxon>Dikarya</taxon>
        <taxon>Ascomycota</taxon>
        <taxon>Pezizomycotina</taxon>
        <taxon>Dothideomycetes</taxon>
        <taxon>Pleosporomycetidae</taxon>
        <taxon>Pleosporales</taxon>
        <taxon>Pleosporineae</taxon>
        <taxon>Pleosporaceae</taxon>
        <taxon>Alternaria</taxon>
        <taxon>Alternaria sect. Alternaria</taxon>
        <taxon>Alternaria alternata complex</taxon>
    </lineage>
</organism>
<protein>
    <submittedName>
        <fullName evidence="1">Uncharacterized protein</fullName>
    </submittedName>
</protein>